<feature type="domain" description="Rhamnogalacturonase A/B/Epimerase-like pectate lyase" evidence="2">
    <location>
        <begin position="688"/>
        <end position="740"/>
    </location>
</feature>
<gene>
    <name evidence="3" type="ORF">PDESU_01368</name>
</gene>
<feature type="domain" description="Rhamnogalacturonase A/B/Epimerase-like pectate lyase" evidence="2">
    <location>
        <begin position="274"/>
        <end position="333"/>
    </location>
</feature>
<dbReference type="InterPro" id="IPR011050">
    <property type="entry name" value="Pectin_lyase_fold/virulence"/>
</dbReference>
<keyword evidence="4" id="KW-1185">Reference proteome</keyword>
<feature type="signal peptide" evidence="1">
    <location>
        <begin position="1"/>
        <end position="19"/>
    </location>
</feature>
<proteinExistence type="predicted"/>
<dbReference type="InterPro" id="IPR012334">
    <property type="entry name" value="Pectin_lyas_fold"/>
</dbReference>
<feature type="chain" id="PRO_5025621272" description="Rhamnogalacturonase A/B/Epimerase-like pectate lyase domain-containing protein" evidence="1">
    <location>
        <begin position="20"/>
        <end position="1599"/>
    </location>
</feature>
<evidence type="ECO:0000313" key="4">
    <source>
        <dbReference type="Proteomes" id="UP000366872"/>
    </source>
</evidence>
<keyword evidence="1" id="KW-0732">Signal</keyword>
<dbReference type="EMBL" id="CAAHFG010000001">
    <property type="protein sequence ID" value="VGO12814.1"/>
    <property type="molecule type" value="Genomic_DNA"/>
</dbReference>
<evidence type="ECO:0000313" key="3">
    <source>
        <dbReference type="EMBL" id="VGO12814.1"/>
    </source>
</evidence>
<dbReference type="PANTHER" id="PTHR31339">
    <property type="entry name" value="PECTIN LYASE-RELATED"/>
    <property type="match status" value="1"/>
</dbReference>
<sequence>MNKYKVIVAALLGAISVQAVDYTVSNSGAWDNAANWKTATAPVNDSTAKIFSKSGETITLYNSATIGFLALNDGDASLLSVVIDGGSLRSDNDGNGAWNAIGYNKSSSIEIKNGGSWICDGRVDVGLFDNVSGQVNAFTMTANSGDVIVSNDFSIGRSFDGSHSATATADILGGTLNIGGSLSFAGWGTCTMNIAGNGTVIIDGDMASEVQNFIQDGKIIANSGSGTPLVDYNATTPGKTTIRAIAGIVSPNWYVADALYTTNEYIITPFDALADFGIVGDGTTDVTDEIQDAMIVIANLGGGALYLPEGHYKVTGNLTIPSGVTLRGDWKKPEPGLPIVGTVLMAYAGRDDADGQYFITLSGSGGVNGVSVWYPEQLATDVRPYPITFGNGGAATIENITLVNAYFGFSSYRDGTTGRPFVRNIYGTPLGTGIEFDSIADIGRIESVHFSPDYWEGSDLSNAPAGGEHRDWLYNNATGIVLRRLDWSYSSYVTVEGYHIGLAMRPSRWDGKAPNGQAYDYHLIDCKTGIYIEKNLYNGEQFTRFSITGAETGVYMGPDNEETSMFHSCDIEATGAAFYCEGSTARAMIMSCEFDGLVQFDGGYLSVINSDFTNDGAHLVLGPGCDGASILGNTFTGDPRIVDNTDYPVEIDHTAMAVADLPDYDFKKPEKAYMPGTSNLYVVTEAPFNAAADGTTDDTAAFASALAAAQSAGGGTVFVPGGNYRLDGTLTVPTGVELRGIFDIPHGTATKGSLLNIYFGHNDANGTPFIQVSADAGVKGLNFHWPNQIYDAADTNWFGFVPYPFMVQGRGADVYVVNISATIPYQLLDLKTYTCDNHYVDYIFSTCLKTGITIGNGSNGGQLHNVQFNPNSYTFRYNEYDSIPSGTANDVHDLQWRYADPYLFGHVTNQVVHECFVFAGVRGIHLYEENGQGPSGHCLGFGADACTTAFLVDDVGDGGFEPINTQIVSTNPDNGHYFETGAGLDDEFRMFSGAAWGAHEYSAVIRGGDVELQNLLIQRDGTSGTYLIENSATVETYASSLDNKQNNIFLTIDPTASILFAGNVLNLDQSQMPSNTVNTTSIGNLRFGAGTTEASNDWNNNSGDRNWNNAANWTAGIPGASEHAVIGLTAPIIGNGISAVAGSVSLDDALEITGGSLDVAEWMALGYEAAGSVLLSDGTLSVGQLLMDGNGLVDVEEGMLVVDGNATNLLNAYVSKGWITAYGGVFIPEVNFDNTNTTVTATEPPLTTTVWNPGAGSNDWATDASWTGGVAPVDQMANFKAVFNVEGAQECLLGSTVTVAHLVIGDNGTTNGAFVRLASGASLTSGISAGGTLSWSGIGYNRNATMTVEAGAVLNSASHLWIGLLSPGVGTLNIEGGTVNVSGQLGLGWQTGSGYINLKSGLLNLAQMDPVKSINGSSIINIEEGTMAIPGDQTAMISNYVAADKIMAYGDTGTVNVSYTGGVTVVTASVPEYGYNAWSQEWGVNIGNGSYDYDSDQKNNFFEYAFNGDPTNAQIIGVQPELISDNGEFYFIHVQRNDDPSLLYQLENSINLISNNWTVSTYPVVGTHVMGAGANYDIVTNGIPVNHTNLFIRLTVEQQ</sequence>
<evidence type="ECO:0000256" key="1">
    <source>
        <dbReference type="SAM" id="SignalP"/>
    </source>
</evidence>
<protein>
    <recommendedName>
        <fullName evidence="2">Rhamnogalacturonase A/B/Epimerase-like pectate lyase domain-containing protein</fullName>
    </recommendedName>
</protein>
<dbReference type="Proteomes" id="UP000366872">
    <property type="component" value="Unassembled WGS sequence"/>
</dbReference>
<organism evidence="3 4">
    <name type="scientific">Pontiella desulfatans</name>
    <dbReference type="NCBI Taxonomy" id="2750659"/>
    <lineage>
        <taxon>Bacteria</taxon>
        <taxon>Pseudomonadati</taxon>
        <taxon>Kiritimatiellota</taxon>
        <taxon>Kiritimatiellia</taxon>
        <taxon>Kiritimatiellales</taxon>
        <taxon>Pontiellaceae</taxon>
        <taxon>Pontiella</taxon>
    </lineage>
</organism>
<dbReference type="Gene3D" id="2.160.20.10">
    <property type="entry name" value="Single-stranded right-handed beta-helix, Pectin lyase-like"/>
    <property type="match status" value="2"/>
</dbReference>
<dbReference type="SUPFAM" id="SSF51126">
    <property type="entry name" value="Pectin lyase-like"/>
    <property type="match status" value="2"/>
</dbReference>
<dbReference type="InterPro" id="IPR051801">
    <property type="entry name" value="GH28_Enzymes"/>
</dbReference>
<accession>A0A6C2TZC2</accession>
<dbReference type="Pfam" id="PF12708">
    <property type="entry name" value="Pect-lyase_RHGA_epim"/>
    <property type="match status" value="2"/>
</dbReference>
<dbReference type="RefSeq" id="WP_136078444.1">
    <property type="nucleotide sequence ID" value="NZ_CAAHFG010000001.1"/>
</dbReference>
<evidence type="ECO:0000259" key="2">
    <source>
        <dbReference type="Pfam" id="PF12708"/>
    </source>
</evidence>
<reference evidence="3 4" key="1">
    <citation type="submission" date="2019-04" db="EMBL/GenBank/DDBJ databases">
        <authorList>
            <person name="Van Vliet M D."/>
        </authorList>
    </citation>
    <scope>NUCLEOTIDE SEQUENCE [LARGE SCALE GENOMIC DNA]</scope>
    <source>
        <strain evidence="3 4">F1</strain>
    </source>
</reference>
<name>A0A6C2TZC2_PONDE</name>
<dbReference type="InterPro" id="IPR024535">
    <property type="entry name" value="RHGA/B-epi-like_pectate_lyase"/>
</dbReference>